<dbReference type="Pfam" id="PF05979">
    <property type="entry name" value="DUF896"/>
    <property type="match status" value="1"/>
</dbReference>
<name>A0ABV4D1G1_9LACT</name>
<dbReference type="InterPro" id="IPR009242">
    <property type="entry name" value="DUF896"/>
</dbReference>
<comment type="caution">
    <text evidence="3">The sequence shown here is derived from an EMBL/GenBank/DDBJ whole genome shotgun (WGS) entry which is preliminary data.</text>
</comment>
<dbReference type="PANTHER" id="PTHR37300">
    <property type="entry name" value="UPF0291 PROTEIN CBO2609/CLC_2481"/>
    <property type="match status" value="1"/>
</dbReference>
<proteinExistence type="inferred from homology"/>
<evidence type="ECO:0000313" key="3">
    <source>
        <dbReference type="EMBL" id="MEY8443386.1"/>
    </source>
</evidence>
<dbReference type="Gene3D" id="1.10.287.540">
    <property type="entry name" value="Helix hairpin bin"/>
    <property type="match status" value="1"/>
</dbReference>
<dbReference type="SUPFAM" id="SSF158221">
    <property type="entry name" value="YnzC-like"/>
    <property type="match status" value="1"/>
</dbReference>
<sequence>MAITNEQIERINELARKHKAEGLTEAETEERAKLRRIYLDSVRENLRGQVESVKLVDEEGKDITPEKLKDIQRAKGMRD</sequence>
<comment type="similarity">
    <text evidence="2">Belongs to the UPF0291 family.</text>
</comment>
<evidence type="ECO:0000256" key="2">
    <source>
        <dbReference type="HAMAP-Rule" id="MF_01103"/>
    </source>
</evidence>
<keyword evidence="1 2" id="KW-0963">Cytoplasm</keyword>
<keyword evidence="4" id="KW-1185">Reference proteome</keyword>
<evidence type="ECO:0000313" key="4">
    <source>
        <dbReference type="Proteomes" id="UP001565283"/>
    </source>
</evidence>
<organism evidence="3 4">
    <name type="scientific">Lactococcus ileimucosae</name>
    <dbReference type="NCBI Taxonomy" id="2941329"/>
    <lineage>
        <taxon>Bacteria</taxon>
        <taxon>Bacillati</taxon>
        <taxon>Bacillota</taxon>
        <taxon>Bacilli</taxon>
        <taxon>Lactobacillales</taxon>
        <taxon>Streptococcaceae</taxon>
        <taxon>Lactococcus</taxon>
    </lineage>
</organism>
<dbReference type="EMBL" id="JBCLSH010000008">
    <property type="protein sequence ID" value="MEY8443386.1"/>
    <property type="molecule type" value="Genomic_DNA"/>
</dbReference>
<dbReference type="Proteomes" id="UP001565283">
    <property type="component" value="Unassembled WGS sequence"/>
</dbReference>
<accession>A0ABV4D1G1</accession>
<dbReference type="PANTHER" id="PTHR37300:SF1">
    <property type="entry name" value="UPF0291 PROTEIN YNZC"/>
    <property type="match status" value="1"/>
</dbReference>
<evidence type="ECO:0000256" key="1">
    <source>
        <dbReference type="ARBA" id="ARBA00022490"/>
    </source>
</evidence>
<protein>
    <recommendedName>
        <fullName evidence="2">UPF0291 protein AALA52_03895</fullName>
    </recommendedName>
</protein>
<dbReference type="HAMAP" id="MF_01103">
    <property type="entry name" value="UPF0291"/>
    <property type="match status" value="1"/>
</dbReference>
<comment type="subcellular location">
    <subcellularLocation>
        <location evidence="2">Cytoplasm</location>
    </subcellularLocation>
</comment>
<reference evidence="3 4" key="1">
    <citation type="submission" date="2024-03" db="EMBL/GenBank/DDBJ databases">
        <title>Mouse gut bacterial collection (mGBC) of GemPharmatech.</title>
        <authorList>
            <person name="He Y."/>
            <person name="Dong L."/>
            <person name="Wu D."/>
            <person name="Gao X."/>
            <person name="Lin Z."/>
        </authorList>
    </citation>
    <scope>NUCLEOTIDE SEQUENCE [LARGE SCALE GENOMIC DNA]</scope>
    <source>
        <strain evidence="3 4">61-15</strain>
    </source>
</reference>
<gene>
    <name evidence="3" type="ORF">AALA52_03895</name>
</gene>
<dbReference type="RefSeq" id="WP_251711765.1">
    <property type="nucleotide sequence ID" value="NZ_CALPDE010000001.1"/>
</dbReference>